<gene>
    <name evidence="1" type="ORF">CC1G_07762</name>
</gene>
<dbReference type="VEuPathDB" id="FungiDB:CC1G_07762"/>
<evidence type="ECO:0000313" key="2">
    <source>
        <dbReference type="Proteomes" id="UP000001861"/>
    </source>
</evidence>
<dbReference type="HOGENOM" id="CLU_1578438_0_0_1"/>
<name>A8NNX8_COPC7</name>
<dbReference type="AlphaFoldDB" id="A8NNX8"/>
<dbReference type="RefSeq" id="XP_001835219.2">
    <property type="nucleotide sequence ID" value="XM_001835167.2"/>
</dbReference>
<dbReference type="EMBL" id="AACS02000012">
    <property type="protein sequence ID" value="EAU86566.2"/>
    <property type="molecule type" value="Genomic_DNA"/>
</dbReference>
<keyword evidence="2" id="KW-1185">Reference proteome</keyword>
<reference evidence="1 2" key="1">
    <citation type="journal article" date="2010" name="Proc. Natl. Acad. Sci. U.S.A.">
        <title>Insights into evolution of multicellular fungi from the assembled chromosomes of the mushroom Coprinopsis cinerea (Coprinus cinereus).</title>
        <authorList>
            <person name="Stajich J.E."/>
            <person name="Wilke S.K."/>
            <person name="Ahren D."/>
            <person name="Au C.H."/>
            <person name="Birren B.W."/>
            <person name="Borodovsky M."/>
            <person name="Burns C."/>
            <person name="Canback B."/>
            <person name="Casselton L.A."/>
            <person name="Cheng C.K."/>
            <person name="Deng J."/>
            <person name="Dietrich F.S."/>
            <person name="Fargo D.C."/>
            <person name="Farman M.L."/>
            <person name="Gathman A.C."/>
            <person name="Goldberg J."/>
            <person name="Guigo R."/>
            <person name="Hoegger P.J."/>
            <person name="Hooker J.B."/>
            <person name="Huggins A."/>
            <person name="James T.Y."/>
            <person name="Kamada T."/>
            <person name="Kilaru S."/>
            <person name="Kodira C."/>
            <person name="Kues U."/>
            <person name="Kupfer D."/>
            <person name="Kwan H.S."/>
            <person name="Lomsadze A."/>
            <person name="Li W."/>
            <person name="Lilly W.W."/>
            <person name="Ma L.J."/>
            <person name="Mackey A.J."/>
            <person name="Manning G."/>
            <person name="Martin F."/>
            <person name="Muraguchi H."/>
            <person name="Natvig D.O."/>
            <person name="Palmerini H."/>
            <person name="Ramesh M.A."/>
            <person name="Rehmeyer C.J."/>
            <person name="Roe B.A."/>
            <person name="Shenoy N."/>
            <person name="Stanke M."/>
            <person name="Ter-Hovhannisyan V."/>
            <person name="Tunlid A."/>
            <person name="Velagapudi R."/>
            <person name="Vision T.J."/>
            <person name="Zeng Q."/>
            <person name="Zolan M.E."/>
            <person name="Pukkila P.J."/>
        </authorList>
    </citation>
    <scope>NUCLEOTIDE SEQUENCE [LARGE SCALE GENOMIC DNA]</scope>
    <source>
        <strain evidence="2">Okayama-7 / 130 / ATCC MYA-4618 / FGSC 9003</strain>
    </source>
</reference>
<protein>
    <submittedName>
        <fullName evidence="1">Uncharacterized protein</fullName>
    </submittedName>
</protein>
<dbReference type="GeneID" id="6011747"/>
<dbReference type="Proteomes" id="UP000001861">
    <property type="component" value="Unassembled WGS sequence"/>
</dbReference>
<sequence length="169" mass="19020">MSSGFRHHFSDTWISCSGRGQKCSYIFQALSFKFTPSERSKRQTTIQTLGFSYRPVELKEDNGVNHPSIHSLLHPMLLGENASLRRCNITLYGQHDTQVDSCALFLRARKPLSALKNVEKLYLEYTTSLVSKTSIAHTPPRLDQIPSESQSGREVVIGFRTWCGTSGLP</sequence>
<evidence type="ECO:0000313" key="1">
    <source>
        <dbReference type="EMBL" id="EAU86566.2"/>
    </source>
</evidence>
<organism evidence="1 2">
    <name type="scientific">Coprinopsis cinerea (strain Okayama-7 / 130 / ATCC MYA-4618 / FGSC 9003)</name>
    <name type="common">Inky cap fungus</name>
    <name type="synonym">Hormographiella aspergillata</name>
    <dbReference type="NCBI Taxonomy" id="240176"/>
    <lineage>
        <taxon>Eukaryota</taxon>
        <taxon>Fungi</taxon>
        <taxon>Dikarya</taxon>
        <taxon>Basidiomycota</taxon>
        <taxon>Agaricomycotina</taxon>
        <taxon>Agaricomycetes</taxon>
        <taxon>Agaricomycetidae</taxon>
        <taxon>Agaricales</taxon>
        <taxon>Agaricineae</taxon>
        <taxon>Psathyrellaceae</taxon>
        <taxon>Coprinopsis</taxon>
    </lineage>
</organism>
<dbReference type="KEGG" id="cci:CC1G_07762"/>
<proteinExistence type="predicted"/>
<comment type="caution">
    <text evidence="1">The sequence shown here is derived from an EMBL/GenBank/DDBJ whole genome shotgun (WGS) entry which is preliminary data.</text>
</comment>
<dbReference type="InParanoid" id="A8NNX8"/>
<accession>A8NNX8</accession>